<dbReference type="GO" id="GO:0005975">
    <property type="term" value="P:carbohydrate metabolic process"/>
    <property type="evidence" value="ECO:0007669"/>
    <property type="project" value="InterPro"/>
</dbReference>
<dbReference type="Pfam" id="PF07470">
    <property type="entry name" value="Glyco_hydro_88"/>
    <property type="match status" value="1"/>
</dbReference>
<dbReference type="Proteomes" id="UP000298493">
    <property type="component" value="Unassembled WGS sequence"/>
</dbReference>
<gene>
    <name evidence="2" type="ORF">E6O75_ATG00040</name>
</gene>
<reference evidence="2 3" key="1">
    <citation type="submission" date="2019-04" db="EMBL/GenBank/DDBJ databases">
        <title>High contiguity whole genome sequence and gene annotation resource for two Venturia nashicola isolates.</title>
        <authorList>
            <person name="Prokchorchik M."/>
            <person name="Won K."/>
            <person name="Lee Y."/>
            <person name="Choi E.D."/>
            <person name="Segonzac C."/>
            <person name="Sohn K.H."/>
        </authorList>
    </citation>
    <scope>NUCLEOTIDE SEQUENCE [LARGE SCALE GENOMIC DNA]</scope>
    <source>
        <strain evidence="2 3">PRI2</strain>
    </source>
</reference>
<dbReference type="GO" id="GO:0016798">
    <property type="term" value="F:hydrolase activity, acting on glycosyl bonds"/>
    <property type="evidence" value="ECO:0007669"/>
    <property type="project" value="UniProtKB-KW"/>
</dbReference>
<accession>A0A4Z1PED1</accession>
<dbReference type="InterPro" id="IPR012341">
    <property type="entry name" value="6hp_glycosidase-like_sf"/>
</dbReference>
<comment type="caution">
    <text evidence="2">The sequence shown here is derived from an EMBL/GenBank/DDBJ whole genome shotgun (WGS) entry which is preliminary data.</text>
</comment>
<keyword evidence="1" id="KW-0378">Hydrolase</keyword>
<evidence type="ECO:0000256" key="1">
    <source>
        <dbReference type="ARBA" id="ARBA00022801"/>
    </source>
</evidence>
<dbReference type="PANTHER" id="PTHR41814">
    <property type="entry name" value="EXPRESSED PROTEIN"/>
    <property type="match status" value="1"/>
</dbReference>
<keyword evidence="3" id="KW-1185">Reference proteome</keyword>
<dbReference type="PANTHER" id="PTHR41814:SF1">
    <property type="entry name" value="CELLULASE"/>
    <property type="match status" value="1"/>
</dbReference>
<organism evidence="2 3">
    <name type="scientific">Venturia nashicola</name>
    <dbReference type="NCBI Taxonomy" id="86259"/>
    <lineage>
        <taxon>Eukaryota</taxon>
        <taxon>Fungi</taxon>
        <taxon>Dikarya</taxon>
        <taxon>Ascomycota</taxon>
        <taxon>Pezizomycotina</taxon>
        <taxon>Dothideomycetes</taxon>
        <taxon>Pleosporomycetidae</taxon>
        <taxon>Venturiales</taxon>
        <taxon>Venturiaceae</taxon>
        <taxon>Venturia</taxon>
    </lineage>
</organism>
<keyword evidence="2" id="KW-0326">Glycosidase</keyword>
<sequence length="409" mass="43939">MEKGACLGVSIVALQIQPRVSSSSSWMDPGPWGTSAHYIGSLESAHYIGTLVAPTHATLLCTSVPYLWIHAWMGSAIVVYTVLLAHPASFAIVWTCASHSLIDWYNPDTSVFASGAFPNGGLPQLDINSAAGDPASLGTAALLIGKTIPAYTSAATRQARHLLDVVPRWENGAISHREDVAELWSDSTFMVPPFLAYYGVATGNLTVMKDALSQGVLYRDVLGIPARENNSAAGLWKHIVGPQSADFGLWSTGNGWAAMGMMHVLAIAKHSGWEASLKPEISTLKSVVKDVLDAVIHVDKAEPDEPLLRNYLNDTTWFGELSGTSMLAATAYRAAELDSKTFGHEYVHWADEKRMAVEARINPETGLLAPVINPLGWGDRTPAVESPEGQSFGIMLFAAERSLKGRGTD</sequence>
<dbReference type="EMBL" id="SNSC02000001">
    <property type="protein sequence ID" value="TID27273.1"/>
    <property type="molecule type" value="Genomic_DNA"/>
</dbReference>
<dbReference type="Gene3D" id="1.50.10.10">
    <property type="match status" value="1"/>
</dbReference>
<name>A0A4Z1PED1_9PEZI</name>
<dbReference type="InterPro" id="IPR010905">
    <property type="entry name" value="Glyco_hydro_88"/>
</dbReference>
<proteinExistence type="predicted"/>
<evidence type="ECO:0000313" key="3">
    <source>
        <dbReference type="Proteomes" id="UP000298493"/>
    </source>
</evidence>
<protein>
    <submittedName>
        <fullName evidence="2">Six-hairpin glycosidase-like protein</fullName>
    </submittedName>
</protein>
<evidence type="ECO:0000313" key="2">
    <source>
        <dbReference type="EMBL" id="TID27273.1"/>
    </source>
</evidence>
<dbReference type="SUPFAM" id="SSF48208">
    <property type="entry name" value="Six-hairpin glycosidases"/>
    <property type="match status" value="1"/>
</dbReference>
<dbReference type="InterPro" id="IPR008928">
    <property type="entry name" value="6-hairpin_glycosidase_sf"/>
</dbReference>
<dbReference type="AlphaFoldDB" id="A0A4Z1PED1"/>